<keyword evidence="3" id="KW-0274">FAD</keyword>
<dbReference type="PRINTS" id="PR00420">
    <property type="entry name" value="RNGMNOXGNASE"/>
</dbReference>
<keyword evidence="8" id="KW-1185">Reference proteome</keyword>
<evidence type="ECO:0000256" key="1">
    <source>
        <dbReference type="ARBA" id="ARBA00001974"/>
    </source>
</evidence>
<sequence length="389" mass="43131">MSKPRIAVIGAGLGGTAAAGLLERSGYDVALYEQAPAFSRLGAGIHLGPNVMKIMRRLGIEDALNVMGSHPDYWYSRDWKTAEAMSQIPLGEFALKTYGATYLTVHRGDFHELMTRAVSPGTIRFGKCLQSVEDTGREVRMTFTDGTVETADILIGADGVNSKVREHLLGAEPPRYTGYVAHRAVFPASLLGNKPYDMCVKWWSEDRHMMVYYVTEKKDEYYYVTGVPQKEWPAGVSMLPSSREEMREAFAGYHADVQHLIEVSPTITKWPLLERDPLPLWSRGRLVMLGDACHPMKPHMAQGAAMAIEDAAMLTRCLNEVGVTDYGNAFALYEANRAARASEVQRVSHNNTWLRTNEDPAWVFGYDVFEIPLVPASSRTVAPPLSAVA</sequence>
<reference evidence="7 8" key="1">
    <citation type="submission" date="2019-08" db="EMBL/GenBank/DDBJ databases">
        <authorList>
            <person name="Peeters C."/>
        </authorList>
    </citation>
    <scope>NUCLEOTIDE SEQUENCE [LARGE SCALE GENOMIC DNA]</scope>
    <source>
        <strain evidence="7 8">LMG 20602</strain>
    </source>
</reference>
<comment type="caution">
    <text evidence="7">The sequence shown here is derived from an EMBL/GenBank/DDBJ whole genome shotgun (WGS) entry which is preliminary data.</text>
</comment>
<evidence type="ECO:0000256" key="3">
    <source>
        <dbReference type="ARBA" id="ARBA00022827"/>
    </source>
</evidence>
<evidence type="ECO:0000313" key="8">
    <source>
        <dbReference type="Proteomes" id="UP000366065"/>
    </source>
</evidence>
<evidence type="ECO:0000256" key="4">
    <source>
        <dbReference type="ARBA" id="ARBA00023002"/>
    </source>
</evidence>
<dbReference type="InterPro" id="IPR036188">
    <property type="entry name" value="FAD/NAD-bd_sf"/>
</dbReference>
<accession>A0ABY6W6Y4</accession>
<dbReference type="Proteomes" id="UP000366065">
    <property type="component" value="Unassembled WGS sequence"/>
</dbReference>
<evidence type="ECO:0000256" key="5">
    <source>
        <dbReference type="ARBA" id="ARBA00023033"/>
    </source>
</evidence>
<dbReference type="Gene3D" id="3.50.50.60">
    <property type="entry name" value="FAD/NAD(P)-binding domain"/>
    <property type="match status" value="1"/>
</dbReference>
<dbReference type="Pfam" id="PF01494">
    <property type="entry name" value="FAD_binding_3"/>
    <property type="match status" value="1"/>
</dbReference>
<comment type="cofactor">
    <cofactor evidence="1">
        <name>FAD</name>
        <dbReference type="ChEBI" id="CHEBI:57692"/>
    </cofactor>
</comment>
<dbReference type="InterPro" id="IPR050493">
    <property type="entry name" value="FAD-dep_Monooxygenase_BioMet"/>
</dbReference>
<dbReference type="EMBL" id="CABPRV010000008">
    <property type="protein sequence ID" value="VVE24958.1"/>
    <property type="molecule type" value="Genomic_DNA"/>
</dbReference>
<evidence type="ECO:0000313" key="7">
    <source>
        <dbReference type="EMBL" id="VVE24958.1"/>
    </source>
</evidence>
<protein>
    <submittedName>
        <fullName evidence="7">6-hydroxynicotinate 3-monooxygenase</fullName>
    </submittedName>
</protein>
<keyword evidence="2" id="KW-0285">Flavoprotein</keyword>
<keyword evidence="5" id="KW-0503">Monooxygenase</keyword>
<evidence type="ECO:0000256" key="2">
    <source>
        <dbReference type="ARBA" id="ARBA00022630"/>
    </source>
</evidence>
<gene>
    <name evidence="7" type="ORF">PCA20602_03344</name>
</gene>
<feature type="domain" description="FAD-binding" evidence="6">
    <location>
        <begin position="6"/>
        <end position="345"/>
    </location>
</feature>
<dbReference type="InterPro" id="IPR002938">
    <property type="entry name" value="FAD-bd"/>
</dbReference>
<dbReference type="PANTHER" id="PTHR13789">
    <property type="entry name" value="MONOOXYGENASE"/>
    <property type="match status" value="1"/>
</dbReference>
<dbReference type="SUPFAM" id="SSF51905">
    <property type="entry name" value="FAD/NAD(P)-binding domain"/>
    <property type="match status" value="1"/>
</dbReference>
<dbReference type="PANTHER" id="PTHR13789:SF318">
    <property type="entry name" value="GERANYLGERANYL DIPHOSPHATE REDUCTASE"/>
    <property type="match status" value="1"/>
</dbReference>
<evidence type="ECO:0000259" key="6">
    <source>
        <dbReference type="Pfam" id="PF01494"/>
    </source>
</evidence>
<organism evidence="7 8">
    <name type="scientific">Pandoraea capi</name>
    <dbReference type="NCBI Taxonomy" id="2508286"/>
    <lineage>
        <taxon>Bacteria</taxon>
        <taxon>Pseudomonadati</taxon>
        <taxon>Pseudomonadota</taxon>
        <taxon>Betaproteobacteria</taxon>
        <taxon>Burkholderiales</taxon>
        <taxon>Burkholderiaceae</taxon>
        <taxon>Pandoraea</taxon>
    </lineage>
</organism>
<proteinExistence type="predicted"/>
<keyword evidence="4" id="KW-0560">Oxidoreductase</keyword>
<dbReference type="SUPFAM" id="SSF54373">
    <property type="entry name" value="FAD-linked reductases, C-terminal domain"/>
    <property type="match status" value="1"/>
</dbReference>
<dbReference type="RefSeq" id="WP_150722173.1">
    <property type="nucleotide sequence ID" value="NZ_CABPRV010000008.1"/>
</dbReference>
<name>A0ABY6W6Y4_9BURK</name>